<dbReference type="GO" id="GO:0019213">
    <property type="term" value="F:deacetylase activity"/>
    <property type="evidence" value="ECO:0007669"/>
    <property type="project" value="InterPro"/>
</dbReference>
<dbReference type="InterPro" id="IPR023842">
    <property type="entry name" value="Bacillithiol_biosynth_BshB1"/>
</dbReference>
<dbReference type="Gene3D" id="3.40.50.10320">
    <property type="entry name" value="LmbE-like"/>
    <property type="match status" value="1"/>
</dbReference>
<comment type="caution">
    <text evidence="1">The sequence shown here is derived from an EMBL/GenBank/DDBJ whole genome shotgun (WGS) entry which is preliminary data.</text>
</comment>
<evidence type="ECO:0000313" key="2">
    <source>
        <dbReference type="Proteomes" id="UP000447876"/>
    </source>
</evidence>
<organism evidence="1 2">
    <name type="scientific">Paenibacillus woosongensis</name>
    <dbReference type="NCBI Taxonomy" id="307580"/>
    <lineage>
        <taxon>Bacteria</taxon>
        <taxon>Bacillati</taxon>
        <taxon>Bacillota</taxon>
        <taxon>Bacilli</taxon>
        <taxon>Bacillales</taxon>
        <taxon>Paenibacillaceae</taxon>
        <taxon>Paenibacillus</taxon>
    </lineage>
</organism>
<protein>
    <submittedName>
        <fullName evidence="1">Bacillithiol biosynthesis deacetylase BshB1</fullName>
    </submittedName>
</protein>
<dbReference type="PANTHER" id="PTHR12993:SF30">
    <property type="entry name" value="N-ACETYL-ALPHA-D-GLUCOSAMINYL L-MALATE DEACETYLASE 1"/>
    <property type="match status" value="1"/>
</dbReference>
<dbReference type="OrthoDB" id="9778719at2"/>
<dbReference type="GO" id="GO:0071793">
    <property type="term" value="P:bacillithiol biosynthetic process"/>
    <property type="evidence" value="ECO:0007669"/>
    <property type="project" value="InterPro"/>
</dbReference>
<dbReference type="Proteomes" id="UP000447876">
    <property type="component" value="Unassembled WGS sequence"/>
</dbReference>
<accession>A0A7X2YZ76</accession>
<proteinExistence type="predicted"/>
<evidence type="ECO:0000313" key="1">
    <source>
        <dbReference type="EMBL" id="MUG44657.1"/>
    </source>
</evidence>
<dbReference type="GO" id="GO:0016811">
    <property type="term" value="F:hydrolase activity, acting on carbon-nitrogen (but not peptide) bonds, in linear amides"/>
    <property type="evidence" value="ECO:0007669"/>
    <property type="project" value="TreeGrafter"/>
</dbReference>
<dbReference type="NCBIfam" id="TIGR04001">
    <property type="entry name" value="thiol_BshB1"/>
    <property type="match status" value="1"/>
</dbReference>
<gene>
    <name evidence="1" type="primary">bshB1</name>
    <name evidence="1" type="ORF">GNP95_06580</name>
</gene>
<dbReference type="EMBL" id="WNZW01000002">
    <property type="protein sequence ID" value="MUG44657.1"/>
    <property type="molecule type" value="Genomic_DNA"/>
</dbReference>
<dbReference type="InterPro" id="IPR024078">
    <property type="entry name" value="LmbE-like_dom_sf"/>
</dbReference>
<reference evidence="1 2" key="1">
    <citation type="submission" date="2019-11" db="EMBL/GenBank/DDBJ databases">
        <title>Draft genome sequences of five Paenibacillus species of dairy origin.</title>
        <authorList>
            <person name="Olajide A.M."/>
            <person name="Chen S."/>
            <person name="Lapointe G."/>
        </authorList>
    </citation>
    <scope>NUCLEOTIDE SEQUENCE [LARGE SCALE GENOMIC DNA]</scope>
    <source>
        <strain evidence="1 2">12CR55</strain>
    </source>
</reference>
<dbReference type="Pfam" id="PF02585">
    <property type="entry name" value="PIG-L"/>
    <property type="match status" value="1"/>
</dbReference>
<dbReference type="SUPFAM" id="SSF102588">
    <property type="entry name" value="LmbE-like"/>
    <property type="match status" value="1"/>
</dbReference>
<name>A0A7X2YZ76_9BACL</name>
<dbReference type="InterPro" id="IPR003737">
    <property type="entry name" value="GlcNAc_PI_deacetylase-related"/>
</dbReference>
<sequence>MSIKLDILVIGAHADDAEIGMSGTIAKQVAAGFKVGIIDLTEAELSSNGSVQLRKEEAAAASRVLGLAHRGNLGLPDRGLDPTSDNIAAVAAVIRSHAPDIVFAPYWDDRHPDHVAASKLVEEAVFNAKLRRYMPEIPAIPLPDLYFYFINDWRTPDLLVDITEYYPVKEQALECYRSQFGQAAPGEDIAPTPLNQGYVDRVKARDALLGQRKLIPYAEGFAVKSPFLIERFGSSSI</sequence>
<dbReference type="AlphaFoldDB" id="A0A7X2YZ76"/>
<dbReference type="PANTHER" id="PTHR12993">
    <property type="entry name" value="N-ACETYLGLUCOSAMINYL-PHOSPHATIDYLINOSITOL DE-N-ACETYLASE-RELATED"/>
    <property type="match status" value="1"/>
</dbReference>